<evidence type="ECO:0000259" key="5">
    <source>
        <dbReference type="Pfam" id="PF01494"/>
    </source>
</evidence>
<dbReference type="PRINTS" id="PR00420">
    <property type="entry name" value="RNGMNOXGNASE"/>
</dbReference>
<dbReference type="Proteomes" id="UP000600247">
    <property type="component" value="Unassembled WGS sequence"/>
</dbReference>
<dbReference type="GO" id="GO:0016709">
    <property type="term" value="F:oxidoreductase activity, acting on paired donors, with incorporation or reduction of molecular oxygen, NAD(P)H as one donor, and incorporation of one atom of oxygen"/>
    <property type="evidence" value="ECO:0007669"/>
    <property type="project" value="UniProtKB-ARBA"/>
</dbReference>
<dbReference type="Gene3D" id="3.30.70.2450">
    <property type="match status" value="1"/>
</dbReference>
<dbReference type="PANTHER" id="PTHR43004:SF19">
    <property type="entry name" value="BINDING MONOOXYGENASE, PUTATIVE (JCVI)-RELATED"/>
    <property type="match status" value="1"/>
</dbReference>
<dbReference type="InterPro" id="IPR002938">
    <property type="entry name" value="FAD-bd"/>
</dbReference>
<dbReference type="PANTHER" id="PTHR43004">
    <property type="entry name" value="TRK SYSTEM POTASSIUM UPTAKE PROTEIN"/>
    <property type="match status" value="1"/>
</dbReference>
<dbReference type="Gene3D" id="3.40.30.120">
    <property type="match status" value="1"/>
</dbReference>
<comment type="similarity">
    <text evidence="2">Belongs to the PheA/TfdB FAD monooxygenase family.</text>
</comment>
<evidence type="ECO:0000256" key="1">
    <source>
        <dbReference type="ARBA" id="ARBA00001974"/>
    </source>
</evidence>
<comment type="caution">
    <text evidence="6">The sequence shown here is derived from an EMBL/GenBank/DDBJ whole genome shotgun (WGS) entry which is preliminary data.</text>
</comment>
<keyword evidence="3" id="KW-0285">Flavoprotein</keyword>
<dbReference type="Gene3D" id="3.50.50.60">
    <property type="entry name" value="FAD/NAD(P)-binding domain"/>
    <property type="match status" value="1"/>
</dbReference>
<evidence type="ECO:0000256" key="3">
    <source>
        <dbReference type="ARBA" id="ARBA00022630"/>
    </source>
</evidence>
<evidence type="ECO:0000256" key="2">
    <source>
        <dbReference type="ARBA" id="ARBA00007801"/>
    </source>
</evidence>
<reference evidence="6 7" key="1">
    <citation type="journal article" date="2014" name="Int. J. Syst. Evol. Microbiol.">
        <title>Complete genome sequence of Corynebacterium casei LMG S-19264T (=DSM 44701T), isolated from a smear-ripened cheese.</title>
        <authorList>
            <consortium name="US DOE Joint Genome Institute (JGI-PGF)"/>
            <person name="Walter F."/>
            <person name="Albersmeier A."/>
            <person name="Kalinowski J."/>
            <person name="Ruckert C."/>
        </authorList>
    </citation>
    <scope>NUCLEOTIDE SEQUENCE [LARGE SCALE GENOMIC DNA]</scope>
    <source>
        <strain evidence="6 7">CGMCC 1.15286</strain>
    </source>
</reference>
<dbReference type="SUPFAM" id="SSF52833">
    <property type="entry name" value="Thioredoxin-like"/>
    <property type="match status" value="1"/>
</dbReference>
<evidence type="ECO:0000313" key="6">
    <source>
        <dbReference type="EMBL" id="GGG57781.1"/>
    </source>
</evidence>
<dbReference type="InterPro" id="IPR036188">
    <property type="entry name" value="FAD/NAD-bd_sf"/>
</dbReference>
<keyword evidence="4" id="KW-0274">FAD</keyword>
<dbReference type="EMBL" id="BMHY01000001">
    <property type="protein sequence ID" value="GGG57781.1"/>
    <property type="molecule type" value="Genomic_DNA"/>
</dbReference>
<protein>
    <recommendedName>
        <fullName evidence="5">FAD-binding domain-containing protein</fullName>
    </recommendedName>
</protein>
<organism evidence="6 7">
    <name type="scientific">Paenibacillus radicis</name>
    <name type="common">ex Gao et al. 2016</name>
    <dbReference type="NCBI Taxonomy" id="1737354"/>
    <lineage>
        <taxon>Bacteria</taxon>
        <taxon>Bacillati</taxon>
        <taxon>Bacillota</taxon>
        <taxon>Bacilli</taxon>
        <taxon>Bacillales</taxon>
        <taxon>Paenibacillaceae</taxon>
        <taxon>Paenibacillus</taxon>
    </lineage>
</organism>
<dbReference type="SUPFAM" id="SSF51905">
    <property type="entry name" value="FAD/NAD(P)-binding domain"/>
    <property type="match status" value="1"/>
</dbReference>
<dbReference type="NCBIfam" id="NF004832">
    <property type="entry name" value="PRK06184.1"/>
    <property type="match status" value="1"/>
</dbReference>
<evidence type="ECO:0000256" key="4">
    <source>
        <dbReference type="ARBA" id="ARBA00022827"/>
    </source>
</evidence>
<dbReference type="InterPro" id="IPR036249">
    <property type="entry name" value="Thioredoxin-like_sf"/>
</dbReference>
<dbReference type="GO" id="GO:0071949">
    <property type="term" value="F:FAD binding"/>
    <property type="evidence" value="ECO:0007669"/>
    <property type="project" value="InterPro"/>
</dbReference>
<gene>
    <name evidence="6" type="ORF">GCM10010918_08570</name>
</gene>
<accession>A0A917GUK3</accession>
<feature type="domain" description="FAD-binding" evidence="5">
    <location>
        <begin position="7"/>
        <end position="338"/>
    </location>
</feature>
<sequence>MTIQHDIDVLIVGAGPSGSTLAADLLRRGLRVRLIDKAPHAFKGSRAKGVQPRTQEVFEDLGILDDVHAEGAPYPLAGFHLGPFTIPWRMQKQNKATSDVPYPNILLLAQHRTDAILHQLLVRFGLRIEFNTALVSFEQDADGVTATLSSGETVTSRYLVGADGGSSTVRKGAGIRFVGETDNSDRTLIIDGTIDGLSRNRWHMWPRTHGKSVGACPLPHSDQFQVMIRLNTDESSELDEAAMAAQFKTLTGYKLHDITWTSVFRPNVRLVENYRAGRVFLIGDAAHVHTPAGAQGLNTGVQDAYNLGWKLGQVIAGAPDSLLDSYQAERQPIAARVLGKSSELYSGLDKQRLSSLKRGDEERQLGISYHAGPLARIDTSSATKTLKVGDRAPDATCTGPGGIKRLFDVFQGSHFTLLAFGTHASMALSELSWPNSGAELRRYSVGTGHQVEHECLKDTTGNLTSNYGIFCDTLVMIRPDGYIGSIITTDWVTSFDKMKRMIAPS</sequence>
<comment type="cofactor">
    <cofactor evidence="1">
        <name>FAD</name>
        <dbReference type="ChEBI" id="CHEBI:57692"/>
    </cofactor>
</comment>
<keyword evidence="7" id="KW-1185">Reference proteome</keyword>
<evidence type="ECO:0000313" key="7">
    <source>
        <dbReference type="Proteomes" id="UP000600247"/>
    </source>
</evidence>
<dbReference type="InterPro" id="IPR050641">
    <property type="entry name" value="RIFMO-like"/>
</dbReference>
<dbReference type="AlphaFoldDB" id="A0A917GUK3"/>
<name>A0A917GUK3_9BACL</name>
<dbReference type="RefSeq" id="WP_188887653.1">
    <property type="nucleotide sequence ID" value="NZ_BMHY01000001.1"/>
</dbReference>
<dbReference type="Pfam" id="PF01494">
    <property type="entry name" value="FAD_binding_3"/>
    <property type="match status" value="1"/>
</dbReference>
<proteinExistence type="inferred from homology"/>